<dbReference type="Pfam" id="PF20079">
    <property type="entry name" value="DUF6474"/>
    <property type="match status" value="1"/>
</dbReference>
<dbReference type="RefSeq" id="WP_344779691.1">
    <property type="nucleotide sequence ID" value="NZ_BAAAZW010000001.1"/>
</dbReference>
<feature type="region of interest" description="Disordered" evidence="1">
    <location>
        <begin position="1"/>
        <end position="20"/>
    </location>
</feature>
<evidence type="ECO:0000256" key="1">
    <source>
        <dbReference type="SAM" id="MobiDB-lite"/>
    </source>
</evidence>
<proteinExistence type="predicted"/>
<comment type="caution">
    <text evidence="2">The sequence shown here is derived from an EMBL/GenBank/DDBJ whole genome shotgun (WGS) entry which is preliminary data.</text>
</comment>
<accession>A0ABP7NJD3</accession>
<organism evidence="2 3">
    <name type="scientific">Gordonia caeni</name>
    <dbReference type="NCBI Taxonomy" id="1007097"/>
    <lineage>
        <taxon>Bacteria</taxon>
        <taxon>Bacillati</taxon>
        <taxon>Actinomycetota</taxon>
        <taxon>Actinomycetes</taxon>
        <taxon>Mycobacteriales</taxon>
        <taxon>Gordoniaceae</taxon>
        <taxon>Gordonia</taxon>
    </lineage>
</organism>
<dbReference type="EMBL" id="BAAAZW010000001">
    <property type="protein sequence ID" value="GAA3948399.1"/>
    <property type="molecule type" value="Genomic_DNA"/>
</dbReference>
<dbReference type="InterPro" id="IPR045522">
    <property type="entry name" value="DUF6474"/>
</dbReference>
<dbReference type="Proteomes" id="UP001418444">
    <property type="component" value="Unassembled WGS sequence"/>
</dbReference>
<name>A0ABP7NJD3_9ACTN</name>
<evidence type="ECO:0000313" key="2">
    <source>
        <dbReference type="EMBL" id="GAA3948399.1"/>
    </source>
</evidence>
<protein>
    <submittedName>
        <fullName evidence="2">DUF6474 family protein</fullName>
    </submittedName>
</protein>
<reference evidence="3" key="1">
    <citation type="journal article" date="2019" name="Int. J. Syst. Evol. Microbiol.">
        <title>The Global Catalogue of Microorganisms (GCM) 10K type strain sequencing project: providing services to taxonomists for standard genome sequencing and annotation.</title>
        <authorList>
            <consortium name="The Broad Institute Genomics Platform"/>
            <consortium name="The Broad Institute Genome Sequencing Center for Infectious Disease"/>
            <person name="Wu L."/>
            <person name="Ma J."/>
        </authorList>
    </citation>
    <scope>NUCLEOTIDE SEQUENCE [LARGE SCALE GENOMIC DNA]</scope>
    <source>
        <strain evidence="3">JCM 16923</strain>
    </source>
</reference>
<gene>
    <name evidence="2" type="ORF">GCM10022231_02040</name>
</gene>
<feature type="region of interest" description="Disordered" evidence="1">
    <location>
        <begin position="35"/>
        <end position="77"/>
    </location>
</feature>
<feature type="compositionally biased region" description="Basic and acidic residues" evidence="1">
    <location>
        <begin position="10"/>
        <end position="20"/>
    </location>
</feature>
<evidence type="ECO:0000313" key="3">
    <source>
        <dbReference type="Proteomes" id="UP001418444"/>
    </source>
</evidence>
<keyword evidence="3" id="KW-1185">Reference proteome</keyword>
<sequence>MGFLSSRTARRLERKAEAKIRKAEKKAFKTRVRLEAKVSSHEERKRHKKELRDEHKYLKKAHKAERKTAKTTGKSQQKAAAAEVKTIEAQAKAAENKAVFGPAKVRRYLTVARLVAPIVVPIAYRGAVAARSQVTAVQARRAGVPAAMLTQFGGPSAALRARIASAQTSAHKVSEQEQSAEGKEFVDAMQARLGNLMVATDAADAMPPAQRRAAQRTIGNELTAIDNDLLARLNVHP</sequence>